<organism evidence="1 2">
    <name type="scientific">Vibrio aerogenes CECT 7868</name>
    <dbReference type="NCBI Taxonomy" id="1216006"/>
    <lineage>
        <taxon>Bacteria</taxon>
        <taxon>Pseudomonadati</taxon>
        <taxon>Pseudomonadota</taxon>
        <taxon>Gammaproteobacteria</taxon>
        <taxon>Vibrionales</taxon>
        <taxon>Vibrionaceae</taxon>
        <taxon>Vibrio</taxon>
    </lineage>
</organism>
<protein>
    <submittedName>
        <fullName evidence="1">Uncharacterized protein</fullName>
    </submittedName>
</protein>
<evidence type="ECO:0000313" key="1">
    <source>
        <dbReference type="EMBL" id="SHI14239.1"/>
    </source>
</evidence>
<proteinExistence type="predicted"/>
<gene>
    <name evidence="1" type="ORF">VA7868_01905</name>
</gene>
<dbReference type="AlphaFoldDB" id="A0A1M5YQU0"/>
<reference evidence="1 2" key="1">
    <citation type="submission" date="2016-11" db="EMBL/GenBank/DDBJ databases">
        <authorList>
            <person name="Jaros S."/>
            <person name="Januszkiewicz K."/>
            <person name="Wedrychowicz H."/>
        </authorList>
    </citation>
    <scope>NUCLEOTIDE SEQUENCE [LARGE SCALE GENOMIC DNA]</scope>
    <source>
        <strain evidence="1 2">CECT 7868</strain>
    </source>
</reference>
<sequence>MMRCCGGELSDFIEWFVFQAWLIGFLANSNHIFLIAEYESAVVLLFQISQKYFGLAPQTVKGKSGIMP</sequence>
<dbReference type="STRING" id="1216006.VA7868_01905"/>
<dbReference type="EMBL" id="FQXZ01000016">
    <property type="protein sequence ID" value="SHI14239.1"/>
    <property type="molecule type" value="Genomic_DNA"/>
</dbReference>
<keyword evidence="2" id="KW-1185">Reference proteome</keyword>
<accession>A0A1M5YQU0</accession>
<dbReference type="Proteomes" id="UP000184608">
    <property type="component" value="Unassembled WGS sequence"/>
</dbReference>
<name>A0A1M5YQU0_9VIBR</name>
<evidence type="ECO:0000313" key="2">
    <source>
        <dbReference type="Proteomes" id="UP000184608"/>
    </source>
</evidence>